<reference evidence="13 14" key="1">
    <citation type="journal article" date="2015" name="Stand. Genomic Sci.">
        <title>Genomic Encyclopedia of Bacterial and Archaeal Type Strains, Phase III: the genomes of soil and plant-associated and newly described type strains.</title>
        <authorList>
            <person name="Whitman W.B."/>
            <person name="Woyke T."/>
            <person name="Klenk H.P."/>
            <person name="Zhou Y."/>
            <person name="Lilburn T.G."/>
            <person name="Beck B.J."/>
            <person name="De Vos P."/>
            <person name="Vandamme P."/>
            <person name="Eisen J.A."/>
            <person name="Garrity G."/>
            <person name="Hugenholtz P."/>
            <person name="Kyrpides N.C."/>
        </authorList>
    </citation>
    <scope>NUCLEOTIDE SEQUENCE [LARGE SCALE GENOMIC DNA]</scope>
    <source>
        <strain evidence="13 14">CV53</strain>
    </source>
</reference>
<evidence type="ECO:0000256" key="6">
    <source>
        <dbReference type="ARBA" id="ARBA00022801"/>
    </source>
</evidence>
<evidence type="ECO:0000313" key="14">
    <source>
        <dbReference type="Proteomes" id="UP000295689"/>
    </source>
</evidence>
<dbReference type="InterPro" id="IPR022398">
    <property type="entry name" value="Peptidase_S8_His-AS"/>
</dbReference>
<keyword evidence="5 9" id="KW-0645">Protease</keyword>
<dbReference type="InterPro" id="IPR003961">
    <property type="entry name" value="FN3_dom"/>
</dbReference>
<dbReference type="InterPro" id="IPR013783">
    <property type="entry name" value="Ig-like_fold"/>
</dbReference>
<feature type="active site" description="Charge relay system" evidence="9">
    <location>
        <position position="688"/>
    </location>
</feature>
<comment type="caution">
    <text evidence="13">The sequence shown here is derived from an EMBL/GenBank/DDBJ whole genome shotgun (WGS) entry which is preliminary data.</text>
</comment>
<evidence type="ECO:0000256" key="5">
    <source>
        <dbReference type="ARBA" id="ARBA00022670"/>
    </source>
</evidence>
<dbReference type="InterPro" id="IPR036852">
    <property type="entry name" value="Peptidase_S8/S53_dom_sf"/>
</dbReference>
<dbReference type="InterPro" id="IPR015500">
    <property type="entry name" value="Peptidase_S8_subtilisin-rel"/>
</dbReference>
<dbReference type="Proteomes" id="UP000295689">
    <property type="component" value="Unassembled WGS sequence"/>
</dbReference>
<keyword evidence="7 9" id="KW-0720">Serine protease</keyword>
<feature type="domain" description="Fibronectin type-III" evidence="12">
    <location>
        <begin position="988"/>
        <end position="1079"/>
    </location>
</feature>
<dbReference type="InterPro" id="IPR036116">
    <property type="entry name" value="FN3_sf"/>
</dbReference>
<name>A0A4R2BF32_9BACI</name>
<dbReference type="Pfam" id="PF22148">
    <property type="entry name" value="Fervidolysin_NPro-like"/>
    <property type="match status" value="1"/>
</dbReference>
<evidence type="ECO:0000256" key="11">
    <source>
        <dbReference type="SAM" id="SignalP"/>
    </source>
</evidence>
<dbReference type="GO" id="GO:0006508">
    <property type="term" value="P:proteolysis"/>
    <property type="evidence" value="ECO:0007669"/>
    <property type="project" value="UniProtKB-KW"/>
</dbReference>
<dbReference type="Gene3D" id="2.60.120.380">
    <property type="match status" value="2"/>
</dbReference>
<comment type="similarity">
    <text evidence="3 9 10">Belongs to the peptidase S8 family.</text>
</comment>
<dbReference type="InterPro" id="IPR054399">
    <property type="entry name" value="Fervidolysin-like_N_prodom"/>
</dbReference>
<dbReference type="SUPFAM" id="SSF49265">
    <property type="entry name" value="Fibronectin type III"/>
    <property type="match status" value="1"/>
</dbReference>
<evidence type="ECO:0000256" key="7">
    <source>
        <dbReference type="ARBA" id="ARBA00022825"/>
    </source>
</evidence>
<comment type="subcellular location">
    <subcellularLocation>
        <location evidence="2">Secreted</location>
    </subcellularLocation>
</comment>
<dbReference type="PANTHER" id="PTHR43806:SF11">
    <property type="entry name" value="CEREVISIN-RELATED"/>
    <property type="match status" value="1"/>
</dbReference>
<dbReference type="InterPro" id="IPR023827">
    <property type="entry name" value="Peptidase_S8_Asp-AS"/>
</dbReference>
<dbReference type="PROSITE" id="PS00137">
    <property type="entry name" value="SUBTILASE_HIS"/>
    <property type="match status" value="1"/>
</dbReference>
<dbReference type="PRINTS" id="PR00723">
    <property type="entry name" value="SUBTILISIN"/>
</dbReference>
<dbReference type="Gene3D" id="2.60.40.10">
    <property type="entry name" value="Immunoglobulins"/>
    <property type="match status" value="1"/>
</dbReference>
<keyword evidence="4" id="KW-0964">Secreted</keyword>
<dbReference type="InterPro" id="IPR000209">
    <property type="entry name" value="Peptidase_S8/S53_dom"/>
</dbReference>
<dbReference type="GO" id="GO:0004252">
    <property type="term" value="F:serine-type endopeptidase activity"/>
    <property type="evidence" value="ECO:0007669"/>
    <property type="project" value="UniProtKB-UniRule"/>
</dbReference>
<dbReference type="PROSITE" id="PS00138">
    <property type="entry name" value="SUBTILASE_SER"/>
    <property type="match status" value="1"/>
</dbReference>
<feature type="signal peptide" evidence="11">
    <location>
        <begin position="1"/>
        <end position="25"/>
    </location>
</feature>
<dbReference type="InterPro" id="IPR029062">
    <property type="entry name" value="Class_I_gatase-like"/>
</dbReference>
<evidence type="ECO:0000256" key="3">
    <source>
        <dbReference type="ARBA" id="ARBA00011073"/>
    </source>
</evidence>
<dbReference type="PROSITE" id="PS51892">
    <property type="entry name" value="SUBTILASE"/>
    <property type="match status" value="1"/>
</dbReference>
<dbReference type="InterPro" id="IPR034204">
    <property type="entry name" value="PfSUB1-like_cat_dom"/>
</dbReference>
<dbReference type="Gene3D" id="2.60.120.260">
    <property type="entry name" value="Galactose-binding domain-like"/>
    <property type="match status" value="2"/>
</dbReference>
<dbReference type="GO" id="GO:0005576">
    <property type="term" value="C:extracellular region"/>
    <property type="evidence" value="ECO:0007669"/>
    <property type="project" value="UniProtKB-SubCell"/>
</dbReference>
<dbReference type="PROSITE" id="PS50853">
    <property type="entry name" value="FN3"/>
    <property type="match status" value="1"/>
</dbReference>
<evidence type="ECO:0000256" key="8">
    <source>
        <dbReference type="ARBA" id="ARBA00022837"/>
    </source>
</evidence>
<comment type="cofactor">
    <cofactor evidence="1">
        <name>Ca(2+)</name>
        <dbReference type="ChEBI" id="CHEBI:29108"/>
    </cofactor>
</comment>
<dbReference type="InterPro" id="IPR050131">
    <property type="entry name" value="Peptidase_S8_subtilisin-like"/>
</dbReference>
<evidence type="ECO:0000256" key="4">
    <source>
        <dbReference type="ARBA" id="ARBA00022525"/>
    </source>
</evidence>
<evidence type="ECO:0000313" key="13">
    <source>
        <dbReference type="EMBL" id="TCN25073.1"/>
    </source>
</evidence>
<dbReference type="CDD" id="cd00063">
    <property type="entry name" value="FN3"/>
    <property type="match status" value="1"/>
</dbReference>
<evidence type="ECO:0000256" key="1">
    <source>
        <dbReference type="ARBA" id="ARBA00001913"/>
    </source>
</evidence>
<dbReference type="EMBL" id="SLVV01000006">
    <property type="protein sequence ID" value="TCN25073.1"/>
    <property type="molecule type" value="Genomic_DNA"/>
</dbReference>
<evidence type="ECO:0000256" key="9">
    <source>
        <dbReference type="PROSITE-ProRule" id="PRU01240"/>
    </source>
</evidence>
<protein>
    <submittedName>
        <fullName evidence="13">Subtilase family protein</fullName>
    </submittedName>
</protein>
<dbReference type="Gene3D" id="3.40.50.200">
    <property type="entry name" value="Peptidase S8/S53 domain"/>
    <property type="match status" value="2"/>
</dbReference>
<feature type="chain" id="PRO_5020619177" evidence="11">
    <location>
        <begin position="26"/>
        <end position="1321"/>
    </location>
</feature>
<evidence type="ECO:0000256" key="2">
    <source>
        <dbReference type="ARBA" id="ARBA00004613"/>
    </source>
</evidence>
<dbReference type="SUPFAM" id="SSF52317">
    <property type="entry name" value="Class I glutamine amidotransferase-like"/>
    <property type="match status" value="1"/>
</dbReference>
<proteinExistence type="inferred from homology"/>
<feature type="active site" description="Charge relay system" evidence="9">
    <location>
        <position position="276"/>
    </location>
</feature>
<dbReference type="SUPFAM" id="SSF89260">
    <property type="entry name" value="Collagen-binding domain"/>
    <property type="match status" value="1"/>
</dbReference>
<organism evidence="13 14">
    <name type="scientific">Mesobacillus foraminis</name>
    <dbReference type="NCBI Taxonomy" id="279826"/>
    <lineage>
        <taxon>Bacteria</taxon>
        <taxon>Bacillati</taxon>
        <taxon>Bacillota</taxon>
        <taxon>Bacilli</taxon>
        <taxon>Bacillales</taxon>
        <taxon>Bacillaceae</taxon>
        <taxon>Mesobacillus</taxon>
    </lineage>
</organism>
<dbReference type="InterPro" id="IPR023828">
    <property type="entry name" value="Peptidase_S8_Ser-AS"/>
</dbReference>
<sequence length="1321" mass="142978">MRKSKLLSITLVSLLGFSSILPATAGANGESASAEKLRKSEIRPSIQTKKSLAPDLVRKVNPAVEKFKERSGKENRPEAVPGELIITYEKGTSASTKSGVSKQFSLKKEEVLESIHSEVVTVPKGKKVAEYIKELEKDPAIESVQPNYKYYASDAPNYYNQLWGLNNDLTTEPIKGIKGNPDMDIDINAPEAWTSYKNLKEVVVGVIDTGIDIEHPDLKGSKKEVYEKIWTNPGESEAKANDGIDNDGNGFIDDVHGWDFYNGDNTVFDPIQGDDHGTHVAGTIAAVLEGGSTNENKGVAGAAPNVKIMPIKFLGPDGGTTAGAIAAIEYAKKMGVKITNNSWGGGEYDPLLEQAIANSDSLFVAAAGNEGMDIDEEYSSYPASFESSNILSVAAVDNLGQLAPFSNYGKHSVDIAAPGVNILSTVPKFPVEEWEKELKGNIGAAAQVDNKTYGFKAVVDGIGFDRFTDETEQQEAFTNALNYILPQDTSKPRILLVQDDEHELDSQFKGTEIEGYFKNLLPMYEKLLKKYENTYETVTIDANGSLENKLGNKKLADYDGVIWFTGNGFGILSDEWTALTAKDVKLLEEYVKGGGNLLLSGQDAVSFLEGTAFVKDLLNLNVFSDLAPHLNVAGTDGSIYSKKDYKLNRFDGLFPAADLFKPNGENAKISLKQVSTYDQAYDYYNGTSMAAPHATAAAALFAGLHDSLSPVYSKLYLSDQGKKLESLKGAMGSGKMIKATGLSTFNDNSIPGAPMKNLTQTGTLDSSNDKDDVFAISLNEGEGVSLSLSGINGTDFDLYVYDEEAADVKGSVGLVAKSEKPGTSAEKITFTAPKTGFYFINAYSYKGKGSYKLQAGNYQGSYENETRLIGYKGEWDIDSNAKHSGKMASVLNSAGEATFSFVGYSFEWQGFKNAAQGIADVYIDGVKDKTVSLYSPSLKAKQSIYKKEFSSYGKHTVRIVWTGRNDSENGGRKSATTINIDRFVVKSNPASVKAAYHSVKKSPVITWSSVDWADSYNVYRKEKSQSEYTLLKKADKKTLSFTDSKAVPGKTYSYGVTVVTNGSEETPRSTSAAFIFDDDVKGSQAWAGATAKGSLEAGKDRDAQDVWKKKLEKGKVYEILLTGPKNTNFNLKVYQPGTKTIAGAKAAASASAKSSSEKIIFKPAKTGTYYFVSSASKGNGGYTMTMNVQGKKKVESNSSSVKRAGTWAAKKDSKASGGSVLQSKKAKSSVTYKFTGTGISVYASKYKDMGSADIYLDGKKVKTGDLYSSKSLNKQKVYHTQSLSNKSHTLKIVVTGKKRKASNGTYVRVDAFESTHFSPVK</sequence>
<dbReference type="PROSITE" id="PS00136">
    <property type="entry name" value="SUBTILASE_ASP"/>
    <property type="match status" value="1"/>
</dbReference>
<dbReference type="Pfam" id="PF00082">
    <property type="entry name" value="Peptidase_S8"/>
    <property type="match status" value="2"/>
</dbReference>
<gene>
    <name evidence="13" type="ORF">EV146_106277</name>
</gene>
<keyword evidence="8" id="KW-0106">Calcium</keyword>
<dbReference type="Pfam" id="PF04151">
    <property type="entry name" value="PPC"/>
    <property type="match status" value="1"/>
</dbReference>
<dbReference type="PANTHER" id="PTHR43806">
    <property type="entry name" value="PEPTIDASE S8"/>
    <property type="match status" value="1"/>
</dbReference>
<dbReference type="SUPFAM" id="SSF52743">
    <property type="entry name" value="Subtilisin-like"/>
    <property type="match status" value="2"/>
</dbReference>
<dbReference type="CDD" id="cd07473">
    <property type="entry name" value="Peptidases_S8_Subtilisin_like"/>
    <property type="match status" value="1"/>
</dbReference>
<keyword evidence="11" id="KW-0732">Signal</keyword>
<evidence type="ECO:0000259" key="12">
    <source>
        <dbReference type="PROSITE" id="PS50853"/>
    </source>
</evidence>
<dbReference type="InterPro" id="IPR007280">
    <property type="entry name" value="Peptidase_C_arc/bac"/>
</dbReference>
<dbReference type="RefSeq" id="WP_132006493.1">
    <property type="nucleotide sequence ID" value="NZ_JABUHM010000004.1"/>
</dbReference>
<keyword evidence="14" id="KW-1185">Reference proteome</keyword>
<keyword evidence="6 9" id="KW-0378">Hydrolase</keyword>
<evidence type="ECO:0000256" key="10">
    <source>
        <dbReference type="RuleBase" id="RU003355"/>
    </source>
</evidence>
<feature type="active site" description="Charge relay system" evidence="9">
    <location>
        <position position="208"/>
    </location>
</feature>
<accession>A0A4R2BF32</accession>